<evidence type="ECO:0000256" key="1">
    <source>
        <dbReference type="ARBA" id="ARBA00022723"/>
    </source>
</evidence>
<reference evidence="7 8" key="1">
    <citation type="submission" date="2016-06" db="EMBL/GenBank/DDBJ databases">
        <authorList>
            <person name="Kjaerup R.B."/>
            <person name="Dalgaard T.S."/>
            <person name="Juul-Madsen H.R."/>
        </authorList>
    </citation>
    <scope>NUCLEOTIDE SEQUENCE [LARGE SCALE GENOMIC DNA]</scope>
</reference>
<feature type="region of interest" description="Disordered" evidence="5">
    <location>
        <begin position="382"/>
        <end position="492"/>
    </location>
</feature>
<dbReference type="Gene3D" id="6.10.140.2220">
    <property type="match status" value="1"/>
</dbReference>
<feature type="domain" description="MYND-type" evidence="6">
    <location>
        <begin position="3"/>
        <end position="39"/>
    </location>
</feature>
<keyword evidence="3" id="KW-0862">Zinc</keyword>
<feature type="compositionally biased region" description="Acidic residues" evidence="5">
    <location>
        <begin position="483"/>
        <end position="492"/>
    </location>
</feature>
<name>A0A1X7S2E4_ZYMT9</name>
<dbReference type="GO" id="GO:0008270">
    <property type="term" value="F:zinc ion binding"/>
    <property type="evidence" value="ECO:0007669"/>
    <property type="project" value="UniProtKB-KW"/>
</dbReference>
<proteinExistence type="predicted"/>
<dbReference type="InterPro" id="IPR002893">
    <property type="entry name" value="Znf_MYND"/>
</dbReference>
<evidence type="ECO:0000256" key="2">
    <source>
        <dbReference type="ARBA" id="ARBA00022771"/>
    </source>
</evidence>
<dbReference type="STRING" id="1276538.A0A1X7S2E4"/>
<dbReference type="Proteomes" id="UP000215127">
    <property type="component" value="Chromosome 9"/>
</dbReference>
<dbReference type="SUPFAM" id="SSF144232">
    <property type="entry name" value="HIT/MYND zinc finger-like"/>
    <property type="match status" value="1"/>
</dbReference>
<keyword evidence="8" id="KW-1185">Reference proteome</keyword>
<accession>A0A1X7S2E4</accession>
<dbReference type="Pfam" id="PF01753">
    <property type="entry name" value="zf-MYND"/>
    <property type="match status" value="1"/>
</dbReference>
<evidence type="ECO:0000256" key="3">
    <source>
        <dbReference type="ARBA" id="ARBA00022833"/>
    </source>
</evidence>
<protein>
    <recommendedName>
        <fullName evidence="6">MYND-type domain-containing protein</fullName>
    </recommendedName>
</protein>
<keyword evidence="1" id="KW-0479">Metal-binding</keyword>
<dbReference type="PROSITE" id="PS01360">
    <property type="entry name" value="ZF_MYND_1"/>
    <property type="match status" value="1"/>
</dbReference>
<sequence length="492" mass="55789">MRCPSCHDPGTLVCLGCKNSRYCSAVCQQADWQIHRHLCKSFQSFQERPSPEMRRVVFFSDRAGAKPEFRWLAVKDIGEPGEPSEWPDWKSILGGNLTPSMFAFNENRIIHAKLDTSITMMYDDNFMYDYDDQNPAVIAATNRKTMRAWRGPIFAFSTKMNEDFSDIAGIGDMDLHQYTDLVAWLIYHGNTSTAHELRTGTKVQGAMMHCSSEQSEAKIETIMVPRMHPIFEVEHGAEVCGISENIGMPLLLRKDRKTPKFIGELHRPADPSHSNSTLTAMMTSCDPDGPHQMNFGLTPRHWQGGQVPDTLIVRQDREDLDPHVLQAFGDYCEVVLQPGFKRTAWPWKEAFASLAAEVLENMESEKWSSYLATWKSLREEVRPDPMQVDPQAAAPEGRSLRSQSKRKSVHFTDNDVYAGEMEPAGVDGKKQRVVYQRPTGYDEDDEEPDVKPKVEPFDAEMDGTMKVEDVDEGSDANMKMEPSEDNDEMDTT</sequence>
<organism evidence="7 8">
    <name type="scientific">Zymoseptoria tritici (strain ST99CH_3D7)</name>
    <dbReference type="NCBI Taxonomy" id="1276538"/>
    <lineage>
        <taxon>Eukaryota</taxon>
        <taxon>Fungi</taxon>
        <taxon>Dikarya</taxon>
        <taxon>Ascomycota</taxon>
        <taxon>Pezizomycotina</taxon>
        <taxon>Dothideomycetes</taxon>
        <taxon>Dothideomycetidae</taxon>
        <taxon>Mycosphaerellales</taxon>
        <taxon>Mycosphaerellaceae</taxon>
        <taxon>Zymoseptoria</taxon>
    </lineage>
</organism>
<dbReference type="AlphaFoldDB" id="A0A1X7S2E4"/>
<evidence type="ECO:0000259" key="6">
    <source>
        <dbReference type="PROSITE" id="PS50865"/>
    </source>
</evidence>
<dbReference type="PROSITE" id="PS50865">
    <property type="entry name" value="ZF_MYND_2"/>
    <property type="match status" value="1"/>
</dbReference>
<evidence type="ECO:0000256" key="5">
    <source>
        <dbReference type="SAM" id="MobiDB-lite"/>
    </source>
</evidence>
<gene>
    <name evidence="7" type="ORF">ZT3D7_G8998</name>
</gene>
<keyword evidence="2 4" id="KW-0863">Zinc-finger</keyword>
<evidence type="ECO:0000313" key="8">
    <source>
        <dbReference type="Proteomes" id="UP000215127"/>
    </source>
</evidence>
<dbReference type="EMBL" id="LT853700">
    <property type="protein sequence ID" value="SMQ53844.1"/>
    <property type="molecule type" value="Genomic_DNA"/>
</dbReference>
<evidence type="ECO:0000256" key="4">
    <source>
        <dbReference type="PROSITE-ProRule" id="PRU00134"/>
    </source>
</evidence>
<evidence type="ECO:0000313" key="7">
    <source>
        <dbReference type="EMBL" id="SMQ53844.1"/>
    </source>
</evidence>